<dbReference type="CDD" id="cd02142">
    <property type="entry name" value="McbC_SagB-like_oxidoreductase"/>
    <property type="match status" value="1"/>
</dbReference>
<dbReference type="EMBL" id="CP002207">
    <property type="protein sequence ID" value="ADP34835.1"/>
    <property type="molecule type" value="Genomic_DNA"/>
</dbReference>
<gene>
    <name evidence="2" type="ordered locus">BATR1942_19600</name>
</gene>
<name>A0ABM5M415_BACA1</name>
<dbReference type="PANTHER" id="PTHR43745:SF2">
    <property type="entry name" value="NITROREDUCTASE MJ1384-RELATED"/>
    <property type="match status" value="1"/>
</dbReference>
<dbReference type="InterPro" id="IPR029479">
    <property type="entry name" value="Nitroreductase"/>
</dbReference>
<dbReference type="InterPro" id="IPR000415">
    <property type="entry name" value="Nitroreductase-like"/>
</dbReference>
<sequence length="325" mass="37695">MSEQIYYWSPIKHWEKWDNGVLIGETRYTGVVSEWFPEFYFLAQKGVTVSQLLERFSLGSEEEAQKIVELMIKNRVLVSNILHPREVFSTQEKIFPNPYSDQIRFSKDDLNKYISEQLNRMYPAVRSTGIQLEPKDELPAMIRERRSCRQFDMKNPVPFSEISQLFSTFKQRKEEKIYYHYASAGGVYPIDIFVYIKPKRVEGVKAGFYYYSPSENSLLLVNNIDQVIKSDHEMINQELFTQSAFSVYLVYNANASMPKYGSDGYLFACIESGIITATLNMVAETLNLGICSVGHMKFEDIHRFLSLDNHQVFLHGIEVGLKISE</sequence>
<dbReference type="InterPro" id="IPR052544">
    <property type="entry name" value="Bacteriocin_Proc_Enz"/>
</dbReference>
<proteinExistence type="predicted"/>
<organism evidence="2 3">
    <name type="scientific">Bacillus atrophaeus (strain 1942)</name>
    <dbReference type="NCBI Taxonomy" id="720555"/>
    <lineage>
        <taxon>Bacteria</taxon>
        <taxon>Bacillati</taxon>
        <taxon>Bacillota</taxon>
        <taxon>Bacilli</taxon>
        <taxon>Bacillales</taxon>
        <taxon>Bacillaceae</taxon>
        <taxon>Bacillus</taxon>
    </lineage>
</organism>
<dbReference type="Gene3D" id="3.40.109.10">
    <property type="entry name" value="NADH Oxidase"/>
    <property type="match status" value="1"/>
</dbReference>
<dbReference type="InterPro" id="IPR020051">
    <property type="entry name" value="SagB-type_dehydrogenase"/>
</dbReference>
<reference evidence="2 3" key="1">
    <citation type="journal article" date="2011" name="Front. Microbiol.">
        <title>Genomic signatures of strain selection and enhancement in Bacillus atrophaeus var. globigii, a historical biowarfare simulant.</title>
        <authorList>
            <person name="Gibbons H.S."/>
            <person name="Broomall S.M."/>
            <person name="McNew L.A."/>
            <person name="Daligault H."/>
            <person name="Chapman C."/>
            <person name="Bruce D."/>
            <person name="Karavis M."/>
            <person name="Krepps M."/>
            <person name="McGregor P.A."/>
            <person name="Hong C."/>
            <person name="Park K.H."/>
            <person name="Akmal A."/>
            <person name="Feldman A."/>
            <person name="Lin J.S."/>
            <person name="Chang W.E."/>
            <person name="Higgs B.W."/>
            <person name="Demirev P."/>
            <person name="Lindquist J."/>
            <person name="Liem A."/>
            <person name="Fochler E."/>
            <person name="Read T.D."/>
            <person name="Tapia R."/>
            <person name="Johnson S."/>
            <person name="Bishop-Lilly K.A."/>
            <person name="Detter C."/>
            <person name="Han C."/>
            <person name="Sozhamannan S."/>
            <person name="Rosenzweig C.N."/>
            <person name="Skowronski E.W."/>
        </authorList>
    </citation>
    <scope>NUCLEOTIDE SEQUENCE [LARGE SCALE GENOMIC DNA]</scope>
    <source>
        <strain evidence="2 3">1942</strain>
    </source>
</reference>
<evidence type="ECO:0000313" key="2">
    <source>
        <dbReference type="EMBL" id="ADP34835.1"/>
    </source>
</evidence>
<dbReference type="SUPFAM" id="SSF55469">
    <property type="entry name" value="FMN-dependent nitroreductase-like"/>
    <property type="match status" value="1"/>
</dbReference>
<protein>
    <recommendedName>
        <fullName evidence="1">Nitroreductase domain-containing protein</fullName>
    </recommendedName>
</protein>
<dbReference type="Proteomes" id="UP000006867">
    <property type="component" value="Chromosome"/>
</dbReference>
<evidence type="ECO:0000259" key="1">
    <source>
        <dbReference type="Pfam" id="PF00881"/>
    </source>
</evidence>
<dbReference type="Pfam" id="PF00881">
    <property type="entry name" value="Nitroreductase"/>
    <property type="match status" value="1"/>
</dbReference>
<keyword evidence="3" id="KW-1185">Reference proteome</keyword>
<accession>A0ABM5M415</accession>
<dbReference type="NCBIfam" id="TIGR03605">
    <property type="entry name" value="antibiot_sagB"/>
    <property type="match status" value="1"/>
</dbReference>
<dbReference type="PANTHER" id="PTHR43745">
    <property type="entry name" value="NITROREDUCTASE MJ1384-RELATED"/>
    <property type="match status" value="1"/>
</dbReference>
<feature type="domain" description="Nitroreductase" evidence="1">
    <location>
        <begin position="142"/>
        <end position="313"/>
    </location>
</feature>
<dbReference type="RefSeq" id="WP_003327894.1">
    <property type="nucleotide sequence ID" value="NC_014639.1"/>
</dbReference>
<evidence type="ECO:0000313" key="3">
    <source>
        <dbReference type="Proteomes" id="UP000006867"/>
    </source>
</evidence>